<dbReference type="Pfam" id="PF01381">
    <property type="entry name" value="HTH_3"/>
    <property type="match status" value="1"/>
</dbReference>
<name>A0ABP6Y9Z3_9ACTN</name>
<keyword evidence="3" id="KW-1185">Reference proteome</keyword>
<reference evidence="3" key="1">
    <citation type="journal article" date="2019" name="Int. J. Syst. Evol. Microbiol.">
        <title>The Global Catalogue of Microorganisms (GCM) 10K type strain sequencing project: providing services to taxonomists for standard genome sequencing and annotation.</title>
        <authorList>
            <consortium name="The Broad Institute Genomics Platform"/>
            <consortium name="The Broad Institute Genome Sequencing Center for Infectious Disease"/>
            <person name="Wu L."/>
            <person name="Ma J."/>
        </authorList>
    </citation>
    <scope>NUCLEOTIDE SEQUENCE [LARGE SCALE GENOMIC DNA]</scope>
    <source>
        <strain evidence="3">JCM 16540</strain>
    </source>
</reference>
<feature type="domain" description="HTH cro/C1-type" evidence="1">
    <location>
        <begin position="35"/>
        <end position="90"/>
    </location>
</feature>
<dbReference type="RefSeq" id="WP_204914752.1">
    <property type="nucleotide sequence ID" value="NZ_BAAAYR010000007.1"/>
</dbReference>
<accession>A0ABP6Y9Z3</accession>
<dbReference type="InterPro" id="IPR001387">
    <property type="entry name" value="Cro/C1-type_HTH"/>
</dbReference>
<dbReference type="InterPro" id="IPR010982">
    <property type="entry name" value="Lambda_DNA-bd_dom_sf"/>
</dbReference>
<evidence type="ECO:0000313" key="3">
    <source>
        <dbReference type="Proteomes" id="UP001500767"/>
    </source>
</evidence>
<dbReference type="Proteomes" id="UP001500767">
    <property type="component" value="Unassembled WGS sequence"/>
</dbReference>
<dbReference type="SUPFAM" id="SSF47413">
    <property type="entry name" value="lambda repressor-like DNA-binding domains"/>
    <property type="match status" value="1"/>
</dbReference>
<organism evidence="2 3">
    <name type="scientific">Microlunatus spumicola</name>
    <dbReference type="NCBI Taxonomy" id="81499"/>
    <lineage>
        <taxon>Bacteria</taxon>
        <taxon>Bacillati</taxon>
        <taxon>Actinomycetota</taxon>
        <taxon>Actinomycetes</taxon>
        <taxon>Propionibacteriales</taxon>
        <taxon>Propionibacteriaceae</taxon>
        <taxon>Microlunatus</taxon>
    </lineage>
</organism>
<protein>
    <submittedName>
        <fullName evidence="2">XRE family transcriptional regulator</fullName>
    </submittedName>
</protein>
<evidence type="ECO:0000259" key="1">
    <source>
        <dbReference type="PROSITE" id="PS50943"/>
    </source>
</evidence>
<gene>
    <name evidence="2" type="ORF">GCM10022197_41860</name>
</gene>
<comment type="caution">
    <text evidence="2">The sequence shown here is derived from an EMBL/GenBank/DDBJ whole genome shotgun (WGS) entry which is preliminary data.</text>
</comment>
<dbReference type="CDD" id="cd00093">
    <property type="entry name" value="HTH_XRE"/>
    <property type="match status" value="1"/>
</dbReference>
<dbReference type="SMART" id="SM00530">
    <property type="entry name" value="HTH_XRE"/>
    <property type="match status" value="1"/>
</dbReference>
<sequence length="101" mass="11527">MARNWRDVRSELDLNEDAVKEERERLQAVTRAYRLAEIRKEQGLTQREVAKQLHVSQARVSRLEQGQVQRAELATVQAYVEALGGHVEVVADFGGRRMVLG</sequence>
<dbReference type="Gene3D" id="1.10.260.40">
    <property type="entry name" value="lambda repressor-like DNA-binding domains"/>
    <property type="match status" value="1"/>
</dbReference>
<proteinExistence type="predicted"/>
<dbReference type="PROSITE" id="PS50943">
    <property type="entry name" value="HTH_CROC1"/>
    <property type="match status" value="1"/>
</dbReference>
<evidence type="ECO:0000313" key="2">
    <source>
        <dbReference type="EMBL" id="GAA3579853.1"/>
    </source>
</evidence>
<dbReference type="EMBL" id="BAAAYR010000007">
    <property type="protein sequence ID" value="GAA3579853.1"/>
    <property type="molecule type" value="Genomic_DNA"/>
</dbReference>